<protein>
    <submittedName>
        <fullName evidence="1">Uncharacterized protein</fullName>
    </submittedName>
</protein>
<organism evidence="1 2">
    <name type="scientific">Ancylostoma duodenale</name>
    <dbReference type="NCBI Taxonomy" id="51022"/>
    <lineage>
        <taxon>Eukaryota</taxon>
        <taxon>Metazoa</taxon>
        <taxon>Ecdysozoa</taxon>
        <taxon>Nematoda</taxon>
        <taxon>Chromadorea</taxon>
        <taxon>Rhabditida</taxon>
        <taxon>Rhabditina</taxon>
        <taxon>Rhabditomorpha</taxon>
        <taxon>Strongyloidea</taxon>
        <taxon>Ancylostomatidae</taxon>
        <taxon>Ancylostomatinae</taxon>
        <taxon>Ancylostoma</taxon>
    </lineage>
</organism>
<evidence type="ECO:0000313" key="1">
    <source>
        <dbReference type="EMBL" id="KIH42853.1"/>
    </source>
</evidence>
<evidence type="ECO:0000313" key="2">
    <source>
        <dbReference type="Proteomes" id="UP000054047"/>
    </source>
</evidence>
<proteinExistence type="predicted"/>
<name>A0A0C2BGL1_9BILA</name>
<dbReference type="Proteomes" id="UP000054047">
    <property type="component" value="Unassembled WGS sequence"/>
</dbReference>
<sequence>NYPEDIPGSFESYLQMLDELSPRKGSMRCCLPPSMLAVFHPYVLDLNRHQWRQLLDGEELGIRVKGQQFSGSHLLGWRKRNMPSHFVIWVLEKGTNLGREPIV</sequence>
<reference evidence="1 2" key="1">
    <citation type="submission" date="2013-12" db="EMBL/GenBank/DDBJ databases">
        <title>Draft genome of the parsitic nematode Ancylostoma duodenale.</title>
        <authorList>
            <person name="Mitreva M."/>
        </authorList>
    </citation>
    <scope>NUCLEOTIDE SEQUENCE [LARGE SCALE GENOMIC DNA]</scope>
    <source>
        <strain evidence="1 2">Zhejiang</strain>
    </source>
</reference>
<accession>A0A0C2BGL1</accession>
<keyword evidence="2" id="KW-1185">Reference proteome</keyword>
<gene>
    <name evidence="1" type="ORF">ANCDUO_27157</name>
</gene>
<feature type="non-terminal residue" evidence="1">
    <location>
        <position position="1"/>
    </location>
</feature>
<dbReference type="EMBL" id="KN791909">
    <property type="protein sequence ID" value="KIH42853.1"/>
    <property type="molecule type" value="Genomic_DNA"/>
</dbReference>
<dbReference type="AlphaFoldDB" id="A0A0C2BGL1"/>
<dbReference type="OrthoDB" id="10622234at2759"/>